<dbReference type="SUPFAM" id="SSF53098">
    <property type="entry name" value="Ribonuclease H-like"/>
    <property type="match status" value="1"/>
</dbReference>
<dbReference type="InterPro" id="IPR001584">
    <property type="entry name" value="Integrase_cat-core"/>
</dbReference>
<dbReference type="Pfam" id="PF03732">
    <property type="entry name" value="Retrotrans_gag"/>
    <property type="match status" value="1"/>
</dbReference>
<keyword evidence="4" id="KW-1185">Reference proteome</keyword>
<dbReference type="Gene3D" id="3.10.10.10">
    <property type="entry name" value="HIV Type 1 Reverse Transcriptase, subunit A, domain 1"/>
    <property type="match status" value="1"/>
</dbReference>
<dbReference type="PROSITE" id="PS50994">
    <property type="entry name" value="INTEGRASE"/>
    <property type="match status" value="1"/>
</dbReference>
<dbReference type="GO" id="GO:0015074">
    <property type="term" value="P:DNA integration"/>
    <property type="evidence" value="ECO:0007669"/>
    <property type="project" value="InterPro"/>
</dbReference>
<dbReference type="InterPro" id="IPR050951">
    <property type="entry name" value="Retrovirus_Pol_polyprotein"/>
</dbReference>
<dbReference type="GO" id="GO:0003676">
    <property type="term" value="F:nucleic acid binding"/>
    <property type="evidence" value="ECO:0007669"/>
    <property type="project" value="InterPro"/>
</dbReference>
<protein>
    <recommendedName>
        <fullName evidence="2">Integrase catalytic domain-containing protein</fullName>
    </recommendedName>
</protein>
<name>A0AAV5MQ29_9ROSI</name>
<evidence type="ECO:0000256" key="1">
    <source>
        <dbReference type="SAM" id="MobiDB-lite"/>
    </source>
</evidence>
<gene>
    <name evidence="3" type="ORF">SLEP1_g57922</name>
</gene>
<dbReference type="Pfam" id="PF00665">
    <property type="entry name" value="rve"/>
    <property type="match status" value="1"/>
</dbReference>
<dbReference type="PANTHER" id="PTHR37984:SF5">
    <property type="entry name" value="PROTEIN NYNRIN-LIKE"/>
    <property type="match status" value="1"/>
</dbReference>
<dbReference type="InterPro" id="IPR000477">
    <property type="entry name" value="RT_dom"/>
</dbReference>
<evidence type="ECO:0000313" key="3">
    <source>
        <dbReference type="EMBL" id="GKV51254.1"/>
    </source>
</evidence>
<dbReference type="EMBL" id="BPVZ01000462">
    <property type="protein sequence ID" value="GKV51254.1"/>
    <property type="molecule type" value="Genomic_DNA"/>
</dbReference>
<dbReference type="Gene3D" id="3.30.70.270">
    <property type="match status" value="2"/>
</dbReference>
<feature type="region of interest" description="Disordered" evidence="1">
    <location>
        <begin position="547"/>
        <end position="566"/>
    </location>
</feature>
<organism evidence="3 4">
    <name type="scientific">Rubroshorea leprosula</name>
    <dbReference type="NCBI Taxonomy" id="152421"/>
    <lineage>
        <taxon>Eukaryota</taxon>
        <taxon>Viridiplantae</taxon>
        <taxon>Streptophyta</taxon>
        <taxon>Embryophyta</taxon>
        <taxon>Tracheophyta</taxon>
        <taxon>Spermatophyta</taxon>
        <taxon>Magnoliopsida</taxon>
        <taxon>eudicotyledons</taxon>
        <taxon>Gunneridae</taxon>
        <taxon>Pentapetalae</taxon>
        <taxon>rosids</taxon>
        <taxon>malvids</taxon>
        <taxon>Malvales</taxon>
        <taxon>Dipterocarpaceae</taxon>
        <taxon>Rubroshorea</taxon>
    </lineage>
</organism>
<sequence length="1214" mass="137214">MTIFRKMAKALAMETTEMEETFEEGFQDIRMNYYPTCPQPDNVLVEYVISSKVIEWGSKGRIIPLFFAWIASKAASDTDEGSDDVHNSLRLLKCRIEWKVTMSSYFKKAKYEKMKILTAEKAKARVKQKLNNSANQSNAPNPSHYQYASVKNPEDFRTSMPRVRAGNSSLPLGQGQPPNNLPPLLPPQLPSQLPPQLPTMFPLVDHAEGRDENQSHTSAHNSTSTANQDVVAAQLATMQQQFGVFQLGQSHIAPTQQPLPDDVTRCLDSLEKLVAEQQGAPPPHHAANSIPHPLNTNITLEPYPAGFKIPQLETYGTKDPDDHLHAFYSCMKAQNASDASISSFTKMASAFATKFSSRRLIRKTTSELMRVKQRDEESLKNYMSRFNDAVLEVSTFDQAVGIAAVISGLKHDRFRDSLIKHPTTTFSERAEQPRFVREQRPQPQGVRNPPNRQVMGYQQAPPLLPPPARIMHMVTGGLEAGGLSSKQRKLPMGIDTLRDNQEVARHCYITSVTQPKKGKDQTPEAVPQRIPNNQQVMGVEIVDNRPEDETRAAPVEDVEEWPRSDVSSGGERLQAIKEEVEKLLQAGFVKKVDYCEWVANPVLVKKANGNERLSLLDAYSGYHQMPMAPEDEEKTSFYVGDEIYCYVMMPFGLKNAGATYQKMVTIVFQAQIDRNLEVYVDDIVVKSLKAEDHLADLDETFNNLRKNRMWLNLAKCIFGVESRKFLGFMVSRRGIEVNLEKIRAIAEMEPPKSEKDIQRLTGRVAAFHRFISKSADKCLPFFKIMSKGSGAGALLIGPDGYRTLELKINTIQVYSDSQLVVNQINSICEVVDPVMVKYVALVAELKCKFQKFCLKVLDEPIFMKPRMMEISTNPDTPSSADSIISFLRDGIVPENRQKAMKLRKKASRYTLVNGVLYKRSFSLPLLRCLNPYEAEYALREDATHFVQRCPKCQFFAHLTHQPAEELTNLVAPWPFAQWGLDLLGPFVKGVGGVTHLIVGVDYFTKWVEVRPLSSLTSKKIEDFIFSSIICRYGIPNQIVADNGTQFSCISFRDFCSSYGIKLQFTSVYHPKSNGETPCHLAFGTEPVIPIEIGVPSFRVTHFDEGRNGQLLRENLDLLTQVREEARLRTLVYKQKLANFYNKRVHPRTFKVGDLVLRKAGLTRFETRFGKLAPNWESPYTVAEVPHPGAYILQDVEGRRVPRVWNINNLKKFYP</sequence>
<dbReference type="InterPro" id="IPR036397">
    <property type="entry name" value="RNaseH_sf"/>
</dbReference>
<dbReference type="Pfam" id="PF00078">
    <property type="entry name" value="RVT_1"/>
    <property type="match status" value="1"/>
</dbReference>
<reference evidence="3 4" key="1">
    <citation type="journal article" date="2021" name="Commun. Biol.">
        <title>The genome of Shorea leprosula (Dipterocarpaceae) highlights the ecological relevance of drought in aseasonal tropical rainforests.</title>
        <authorList>
            <person name="Ng K.K.S."/>
            <person name="Kobayashi M.J."/>
            <person name="Fawcett J.A."/>
            <person name="Hatakeyama M."/>
            <person name="Paape T."/>
            <person name="Ng C.H."/>
            <person name="Ang C.C."/>
            <person name="Tnah L.H."/>
            <person name="Lee C.T."/>
            <person name="Nishiyama T."/>
            <person name="Sese J."/>
            <person name="O'Brien M.J."/>
            <person name="Copetti D."/>
            <person name="Mohd Noor M.I."/>
            <person name="Ong R.C."/>
            <person name="Putra M."/>
            <person name="Sireger I.Z."/>
            <person name="Indrioko S."/>
            <person name="Kosugi Y."/>
            <person name="Izuno A."/>
            <person name="Isagi Y."/>
            <person name="Lee S.L."/>
            <person name="Shimizu K.K."/>
        </authorList>
    </citation>
    <scope>NUCLEOTIDE SEQUENCE [LARGE SCALE GENOMIC DNA]</scope>
    <source>
        <strain evidence="3">214</strain>
    </source>
</reference>
<feature type="region of interest" description="Disordered" evidence="1">
    <location>
        <begin position="127"/>
        <end position="201"/>
    </location>
</feature>
<evidence type="ECO:0000313" key="4">
    <source>
        <dbReference type="Proteomes" id="UP001054252"/>
    </source>
</evidence>
<feature type="domain" description="Integrase catalytic" evidence="2">
    <location>
        <begin position="970"/>
        <end position="1077"/>
    </location>
</feature>
<comment type="caution">
    <text evidence="3">The sequence shown here is derived from an EMBL/GenBank/DDBJ whole genome shotgun (WGS) entry which is preliminary data.</text>
</comment>
<accession>A0AAV5MQ29</accession>
<dbReference type="CDD" id="cd01647">
    <property type="entry name" value="RT_LTR"/>
    <property type="match status" value="1"/>
</dbReference>
<dbReference type="InterPro" id="IPR043128">
    <property type="entry name" value="Rev_trsase/Diguanyl_cyclase"/>
</dbReference>
<dbReference type="Proteomes" id="UP001054252">
    <property type="component" value="Unassembled WGS sequence"/>
</dbReference>
<feature type="compositionally biased region" description="Low complexity" evidence="1">
    <location>
        <begin position="131"/>
        <end position="143"/>
    </location>
</feature>
<evidence type="ECO:0000259" key="2">
    <source>
        <dbReference type="PROSITE" id="PS50994"/>
    </source>
</evidence>
<dbReference type="AlphaFoldDB" id="A0AAV5MQ29"/>
<dbReference type="PANTHER" id="PTHR37984">
    <property type="entry name" value="PROTEIN CBG26694"/>
    <property type="match status" value="1"/>
</dbReference>
<feature type="compositionally biased region" description="Pro residues" evidence="1">
    <location>
        <begin position="179"/>
        <end position="197"/>
    </location>
</feature>
<dbReference type="SUPFAM" id="SSF56672">
    <property type="entry name" value="DNA/RNA polymerases"/>
    <property type="match status" value="1"/>
</dbReference>
<dbReference type="InterPro" id="IPR012337">
    <property type="entry name" value="RNaseH-like_sf"/>
</dbReference>
<feature type="compositionally biased region" description="Basic and acidic residues" evidence="1">
    <location>
        <begin position="428"/>
        <end position="440"/>
    </location>
</feature>
<feature type="region of interest" description="Disordered" evidence="1">
    <location>
        <begin position="422"/>
        <end position="453"/>
    </location>
</feature>
<dbReference type="InterPro" id="IPR005162">
    <property type="entry name" value="Retrotrans_gag_dom"/>
</dbReference>
<proteinExistence type="predicted"/>
<dbReference type="InterPro" id="IPR043502">
    <property type="entry name" value="DNA/RNA_pol_sf"/>
</dbReference>
<dbReference type="Gene3D" id="3.30.420.10">
    <property type="entry name" value="Ribonuclease H-like superfamily/Ribonuclease H"/>
    <property type="match status" value="1"/>
</dbReference>